<dbReference type="EMBL" id="CP042430">
    <property type="protein sequence ID" value="QEC47595.1"/>
    <property type="molecule type" value="Genomic_DNA"/>
</dbReference>
<sequence length="303" mass="32657">MDERFAEVGRGITLCHETFGDPSAPPVLLIMGLGMQMIGWDDRFCAALADRGFQVTRFDNRDAGRSTHLDGAPVPRLRQLVRRRIPDAPYRLADMALDTAGLLSSLGLQDAHVVGASMGGMIAQTLAARHPQRVRSLTSIMSSTGALLTGQPALRSYPVVLGRAPRDREAYVEHALRMWARIGSPGFDRDEDELRAMVGRGYDRAFDPRCTARQLGAIIASGDRRRELRAITAPTLVIHGEADRLVAPSGGRATARAIPGARLLTIPGMGHDLPSGAWPQILRAIEDHARAADAGAPARRAAA</sequence>
<organism evidence="2 3">
    <name type="scientific">Baekduia soli</name>
    <dbReference type="NCBI Taxonomy" id="496014"/>
    <lineage>
        <taxon>Bacteria</taxon>
        <taxon>Bacillati</taxon>
        <taxon>Actinomycetota</taxon>
        <taxon>Thermoleophilia</taxon>
        <taxon>Solirubrobacterales</taxon>
        <taxon>Baekduiaceae</taxon>
        <taxon>Baekduia</taxon>
    </lineage>
</organism>
<dbReference type="OrthoDB" id="8957634at2"/>
<dbReference type="PANTHER" id="PTHR43433:SF5">
    <property type="entry name" value="AB HYDROLASE-1 DOMAIN-CONTAINING PROTEIN"/>
    <property type="match status" value="1"/>
</dbReference>
<dbReference type="InterPro" id="IPR050471">
    <property type="entry name" value="AB_hydrolase"/>
</dbReference>
<dbReference type="Gene3D" id="3.40.50.1820">
    <property type="entry name" value="alpha/beta hydrolase"/>
    <property type="match status" value="1"/>
</dbReference>
<evidence type="ECO:0000259" key="1">
    <source>
        <dbReference type="Pfam" id="PF00561"/>
    </source>
</evidence>
<keyword evidence="3" id="KW-1185">Reference proteome</keyword>
<evidence type="ECO:0000313" key="3">
    <source>
        <dbReference type="Proteomes" id="UP000321805"/>
    </source>
</evidence>
<protein>
    <submittedName>
        <fullName evidence="2">Alpha/beta fold hydrolase</fullName>
    </submittedName>
</protein>
<feature type="domain" description="AB hydrolase-1" evidence="1">
    <location>
        <begin position="25"/>
        <end position="272"/>
    </location>
</feature>
<dbReference type="RefSeq" id="WP_146918228.1">
    <property type="nucleotide sequence ID" value="NZ_CP042430.1"/>
</dbReference>
<dbReference type="AlphaFoldDB" id="A0A5B8U3Y7"/>
<reference evidence="2 3" key="1">
    <citation type="journal article" date="2018" name="J. Microbiol.">
        <title>Baekduia soli gen. nov., sp. nov., a novel bacterium isolated from the soil of Baekdu Mountain and proposal of a novel family name, Baekduiaceae fam. nov.</title>
        <authorList>
            <person name="An D.S."/>
            <person name="Siddiqi M.Z."/>
            <person name="Kim K.H."/>
            <person name="Yu H.S."/>
            <person name="Im W.T."/>
        </authorList>
    </citation>
    <scope>NUCLEOTIDE SEQUENCE [LARGE SCALE GENOMIC DNA]</scope>
    <source>
        <strain evidence="2 3">BR7-21</strain>
    </source>
</reference>
<dbReference type="InterPro" id="IPR000073">
    <property type="entry name" value="AB_hydrolase_1"/>
</dbReference>
<dbReference type="InterPro" id="IPR029058">
    <property type="entry name" value="AB_hydrolase_fold"/>
</dbReference>
<dbReference type="Proteomes" id="UP000321805">
    <property type="component" value="Chromosome"/>
</dbReference>
<dbReference type="GO" id="GO:0046503">
    <property type="term" value="P:glycerolipid catabolic process"/>
    <property type="evidence" value="ECO:0007669"/>
    <property type="project" value="TreeGrafter"/>
</dbReference>
<dbReference type="KEGG" id="bsol:FSW04_08410"/>
<gene>
    <name evidence="2" type="ORF">FSW04_08410</name>
</gene>
<dbReference type="PRINTS" id="PR00111">
    <property type="entry name" value="ABHYDROLASE"/>
</dbReference>
<dbReference type="SUPFAM" id="SSF53474">
    <property type="entry name" value="alpha/beta-Hydrolases"/>
    <property type="match status" value="1"/>
</dbReference>
<evidence type="ECO:0000313" key="2">
    <source>
        <dbReference type="EMBL" id="QEC47595.1"/>
    </source>
</evidence>
<dbReference type="PANTHER" id="PTHR43433">
    <property type="entry name" value="HYDROLASE, ALPHA/BETA FOLD FAMILY PROTEIN"/>
    <property type="match status" value="1"/>
</dbReference>
<accession>A0A5B8U3Y7</accession>
<name>A0A5B8U3Y7_9ACTN</name>
<keyword evidence="2" id="KW-0378">Hydrolase</keyword>
<dbReference type="Pfam" id="PF00561">
    <property type="entry name" value="Abhydrolase_1"/>
    <property type="match status" value="1"/>
</dbReference>
<proteinExistence type="predicted"/>
<dbReference type="GO" id="GO:0004806">
    <property type="term" value="F:triacylglycerol lipase activity"/>
    <property type="evidence" value="ECO:0007669"/>
    <property type="project" value="TreeGrafter"/>
</dbReference>